<name>A0AAV7R0Y6_PLEWA</name>
<dbReference type="Proteomes" id="UP001066276">
    <property type="component" value="Chromosome 6"/>
</dbReference>
<protein>
    <submittedName>
        <fullName evidence="1">Uncharacterized protein</fullName>
    </submittedName>
</protein>
<evidence type="ECO:0000313" key="1">
    <source>
        <dbReference type="EMBL" id="KAJ1144275.1"/>
    </source>
</evidence>
<gene>
    <name evidence="1" type="ORF">NDU88_010576</name>
</gene>
<organism evidence="1 2">
    <name type="scientific">Pleurodeles waltl</name>
    <name type="common">Iberian ribbed newt</name>
    <dbReference type="NCBI Taxonomy" id="8319"/>
    <lineage>
        <taxon>Eukaryota</taxon>
        <taxon>Metazoa</taxon>
        <taxon>Chordata</taxon>
        <taxon>Craniata</taxon>
        <taxon>Vertebrata</taxon>
        <taxon>Euteleostomi</taxon>
        <taxon>Amphibia</taxon>
        <taxon>Batrachia</taxon>
        <taxon>Caudata</taxon>
        <taxon>Salamandroidea</taxon>
        <taxon>Salamandridae</taxon>
        <taxon>Pleurodelinae</taxon>
        <taxon>Pleurodeles</taxon>
    </lineage>
</organism>
<dbReference type="EMBL" id="JANPWB010000010">
    <property type="protein sequence ID" value="KAJ1144275.1"/>
    <property type="molecule type" value="Genomic_DNA"/>
</dbReference>
<comment type="caution">
    <text evidence="1">The sequence shown here is derived from an EMBL/GenBank/DDBJ whole genome shotgun (WGS) entry which is preliminary data.</text>
</comment>
<proteinExistence type="predicted"/>
<reference evidence="1" key="1">
    <citation type="journal article" date="2022" name="bioRxiv">
        <title>Sequencing and chromosome-scale assembly of the giantPleurodeles waltlgenome.</title>
        <authorList>
            <person name="Brown T."/>
            <person name="Elewa A."/>
            <person name="Iarovenko S."/>
            <person name="Subramanian E."/>
            <person name="Araus A.J."/>
            <person name="Petzold A."/>
            <person name="Susuki M."/>
            <person name="Suzuki K.-i.T."/>
            <person name="Hayashi T."/>
            <person name="Toyoda A."/>
            <person name="Oliveira C."/>
            <person name="Osipova E."/>
            <person name="Leigh N.D."/>
            <person name="Simon A."/>
            <person name="Yun M.H."/>
        </authorList>
    </citation>
    <scope>NUCLEOTIDE SEQUENCE</scope>
    <source>
        <strain evidence="1">20211129_DDA</strain>
        <tissue evidence="1">Liver</tissue>
    </source>
</reference>
<evidence type="ECO:0000313" key="2">
    <source>
        <dbReference type="Proteomes" id="UP001066276"/>
    </source>
</evidence>
<dbReference type="AlphaFoldDB" id="A0AAV7R0Y6"/>
<sequence>MPATHAGPRSLYWAPCLAVEGLQGLLHPAAGLSLGEGTAPNAEARLRVVFNPQTLFFDTPEEVFTWMDESVSQAPDSAVHGLRLISQ</sequence>
<accession>A0AAV7R0Y6</accession>
<keyword evidence="2" id="KW-1185">Reference proteome</keyword>